<dbReference type="InterPro" id="IPR007525">
    <property type="entry name" value="FrhB_FdhB_C"/>
</dbReference>
<evidence type="ECO:0000256" key="1">
    <source>
        <dbReference type="SAM" id="MobiDB-lite"/>
    </source>
</evidence>
<reference evidence="3 4" key="1">
    <citation type="submission" date="2022-10" db="EMBL/GenBank/DDBJ databases">
        <title>Defluviimonas sp. CAU 1641 isolated from mud.</title>
        <authorList>
            <person name="Kim W."/>
        </authorList>
    </citation>
    <scope>NUCLEOTIDE SEQUENCE [LARGE SCALE GENOMIC DNA]</scope>
    <source>
        <strain evidence="3 4">CAU 1641</strain>
    </source>
</reference>
<dbReference type="PANTHER" id="PTHR31332:SF0">
    <property type="entry name" value="7-HYDROXYMETHYL CHLOROPHYLL A REDUCTASE, CHLOROPLASTIC"/>
    <property type="match status" value="1"/>
</dbReference>
<dbReference type="EMBL" id="JAPDOG010000023">
    <property type="protein sequence ID" value="MCW3783716.1"/>
    <property type="molecule type" value="Genomic_DNA"/>
</dbReference>
<evidence type="ECO:0000259" key="2">
    <source>
        <dbReference type="PROSITE" id="PS51379"/>
    </source>
</evidence>
<comment type="caution">
    <text evidence="3">The sequence shown here is derived from an EMBL/GenBank/DDBJ whole genome shotgun (WGS) entry which is preliminary data.</text>
</comment>
<accession>A0ABT3J7S0</accession>
<dbReference type="PANTHER" id="PTHR31332">
    <property type="entry name" value="7-HYDROXYMETHYL CHLOROPHYLL A REDUCTASE, CHLOROPLASTIC"/>
    <property type="match status" value="1"/>
</dbReference>
<dbReference type="RefSeq" id="WP_264773138.1">
    <property type="nucleotide sequence ID" value="NZ_JAPDOG010000023.1"/>
</dbReference>
<dbReference type="Pfam" id="PF04432">
    <property type="entry name" value="FrhB_FdhB_C"/>
    <property type="match status" value="1"/>
</dbReference>
<organism evidence="3 4">
    <name type="scientific">Defluviimonas salinarum</name>
    <dbReference type="NCBI Taxonomy" id="2992147"/>
    <lineage>
        <taxon>Bacteria</taxon>
        <taxon>Pseudomonadati</taxon>
        <taxon>Pseudomonadota</taxon>
        <taxon>Alphaproteobacteria</taxon>
        <taxon>Rhodobacterales</taxon>
        <taxon>Paracoccaceae</taxon>
        <taxon>Albidovulum</taxon>
    </lineage>
</organism>
<feature type="domain" description="4Fe-4S ferredoxin-type" evidence="2">
    <location>
        <begin position="7"/>
        <end position="36"/>
    </location>
</feature>
<feature type="region of interest" description="Disordered" evidence="1">
    <location>
        <begin position="395"/>
        <end position="416"/>
    </location>
</feature>
<feature type="compositionally biased region" description="Basic and acidic residues" evidence="1">
    <location>
        <begin position="395"/>
        <end position="404"/>
    </location>
</feature>
<sequence length="416" mass="44380">MTPRARLRRIVDCGLCIGCGLCQSVAGRDGIRVGKAADGELRPEALPALDHAAMNRVYATCPGTRAEGLPPDLAAEAPVTDRVWGPLHRVVLGWAADPAVRHEGSTAGVLTALGQYLLRSGRVDFVLHVRASVAEPSFGEAVLSRTEAEVLAGAGSRYGPTAPLINLDAALALGKPFALIAKPCDLNAVRNLAHLDERVSRLIRYWLTPVCGGYMPDSSLTKVLADRGIDRTKMTRLRYRGLGCPGPTTVGFADGSETSMHYLDFWGEDESAWSLPFRCKICPDGIGEGADIAAADTWPGASPDRDASRTDPGVNSLLIRTRAGMELIAAAVRDGALALGRDVDVAYMNDTQPHQVTKKRFVHARHAGLRDAGSLAPDCVGLRIEHLSAMNDPAENRVQRDGSMRRALATGRGGVE</sequence>
<keyword evidence="4" id="KW-1185">Reference proteome</keyword>
<dbReference type="Proteomes" id="UP001207582">
    <property type="component" value="Unassembled WGS sequence"/>
</dbReference>
<dbReference type="InterPro" id="IPR045220">
    <property type="entry name" value="FRHB/FDHB/HCAR-like"/>
</dbReference>
<gene>
    <name evidence="3" type="ORF">OM960_19455</name>
</gene>
<dbReference type="Pfam" id="PF04422">
    <property type="entry name" value="FrhB_FdhB_N"/>
    <property type="match status" value="1"/>
</dbReference>
<dbReference type="InterPro" id="IPR017896">
    <property type="entry name" value="4Fe4S_Fe-S-bd"/>
</dbReference>
<protein>
    <submittedName>
        <fullName evidence="3">Coenzyme F420 hydrogenase/dehydrogenase, beta subunit C-terminal domain</fullName>
    </submittedName>
</protein>
<evidence type="ECO:0000313" key="3">
    <source>
        <dbReference type="EMBL" id="MCW3783716.1"/>
    </source>
</evidence>
<evidence type="ECO:0000313" key="4">
    <source>
        <dbReference type="Proteomes" id="UP001207582"/>
    </source>
</evidence>
<dbReference type="PROSITE" id="PS51379">
    <property type="entry name" value="4FE4S_FER_2"/>
    <property type="match status" value="1"/>
</dbReference>
<dbReference type="InterPro" id="IPR007516">
    <property type="entry name" value="Co_F420_Hydgase/DH_bsu_N"/>
</dbReference>
<name>A0ABT3J7S0_9RHOB</name>
<proteinExistence type="predicted"/>